<evidence type="ECO:0000256" key="1">
    <source>
        <dbReference type="SAM" id="SignalP"/>
    </source>
</evidence>
<dbReference type="PANTHER" id="PTHR12558:SF13">
    <property type="entry name" value="CELL DIVISION CYCLE PROTEIN 27 HOMOLOG"/>
    <property type="match status" value="1"/>
</dbReference>
<organism evidence="2 3">
    <name type="scientific">Aliidiomarina sedimenti</name>
    <dbReference type="NCBI Taxonomy" id="1933879"/>
    <lineage>
        <taxon>Bacteria</taxon>
        <taxon>Pseudomonadati</taxon>
        <taxon>Pseudomonadota</taxon>
        <taxon>Gammaproteobacteria</taxon>
        <taxon>Alteromonadales</taxon>
        <taxon>Idiomarinaceae</taxon>
        <taxon>Aliidiomarina</taxon>
    </lineage>
</organism>
<feature type="chain" id="PRO_5045699096" description="Tetratricopeptide repeat protein" evidence="1">
    <location>
        <begin position="26"/>
        <end position="463"/>
    </location>
</feature>
<gene>
    <name evidence="2" type="ORF">CWE12_11670</name>
</gene>
<keyword evidence="3" id="KW-1185">Reference proteome</keyword>
<evidence type="ECO:0000313" key="3">
    <source>
        <dbReference type="Proteomes" id="UP000287410"/>
    </source>
</evidence>
<dbReference type="PANTHER" id="PTHR12558">
    <property type="entry name" value="CELL DIVISION CYCLE 16,23,27"/>
    <property type="match status" value="1"/>
</dbReference>
<name>A0ABY0BX60_9GAMM</name>
<feature type="signal peptide" evidence="1">
    <location>
        <begin position="1"/>
        <end position="25"/>
    </location>
</feature>
<evidence type="ECO:0000313" key="2">
    <source>
        <dbReference type="EMBL" id="RUO28941.1"/>
    </source>
</evidence>
<accession>A0ABY0BX60</accession>
<proteinExistence type="predicted"/>
<dbReference type="Gene3D" id="1.25.40.10">
    <property type="entry name" value="Tetratricopeptide repeat domain"/>
    <property type="match status" value="3"/>
</dbReference>
<dbReference type="EMBL" id="PIPN01000005">
    <property type="protein sequence ID" value="RUO28941.1"/>
    <property type="molecule type" value="Genomic_DNA"/>
</dbReference>
<dbReference type="Proteomes" id="UP000287410">
    <property type="component" value="Unassembled WGS sequence"/>
</dbReference>
<dbReference type="InterPro" id="IPR019734">
    <property type="entry name" value="TPR_rpt"/>
</dbReference>
<dbReference type="RefSeq" id="WP_126789878.1">
    <property type="nucleotide sequence ID" value="NZ_PIPN01000005.1"/>
</dbReference>
<reference evidence="2 3" key="1">
    <citation type="journal article" date="2018" name="Front. Microbiol.">
        <title>Genome-Based Analysis Reveals the Taxonomy and Diversity of the Family Idiomarinaceae.</title>
        <authorList>
            <person name="Liu Y."/>
            <person name="Lai Q."/>
            <person name="Shao Z."/>
        </authorList>
    </citation>
    <scope>NUCLEOTIDE SEQUENCE [LARGE SCALE GENOMIC DNA]</scope>
    <source>
        <strain evidence="2 3">GBSy1</strain>
    </source>
</reference>
<keyword evidence="1" id="KW-0732">Signal</keyword>
<comment type="caution">
    <text evidence="2">The sequence shown here is derived from an EMBL/GenBank/DDBJ whole genome shotgun (WGS) entry which is preliminary data.</text>
</comment>
<dbReference type="SUPFAM" id="SSF48452">
    <property type="entry name" value="TPR-like"/>
    <property type="match status" value="2"/>
</dbReference>
<protein>
    <recommendedName>
        <fullName evidence="4">Tetratricopeptide repeat protein</fullName>
    </recommendedName>
</protein>
<dbReference type="InterPro" id="IPR011990">
    <property type="entry name" value="TPR-like_helical_dom_sf"/>
</dbReference>
<evidence type="ECO:0008006" key="4">
    <source>
        <dbReference type="Google" id="ProtNLM"/>
    </source>
</evidence>
<dbReference type="SMART" id="SM00028">
    <property type="entry name" value="TPR"/>
    <property type="match status" value="4"/>
</dbReference>
<sequence>MNFKQTLLAGAVALSLGFVSSGAYALQEGDAEAEAQARAEARAAQESFIQRQRRTDDIDVGFRIPSPEQVEQARDSRRNQAASEAVGRRIMQAFELYEEEDIPGAIEILEGINTRTEYDTAYVNRFLGNLYAAGERAQDAIDRLEQAIQPDILGFNDQEAAMLLVANLHLQEENFQQAIENYRRWIQFTGRMDPDVFVRMANAHMQVENYEQVVPLARKARHYQMEPNRNPFILQFASLYELQRMDESIEVLEEAVQTIPTEERWWAQLGMLYFQQERSDEALATMDLAYRAGFLSQQNDFRALAQMFSNNMIPYRAAEVLRRHLESDDIEKTARNYSIAASAYHSAREFEQANEMYVLAAENAESREDRHDYHRRRGNSLLLADNYSEAARAFNAALETAESDDDGLGRIYMSLAEAYFYTERYSDAVRAAERAARYADQRRNAESWANYIREAAERRGVDI</sequence>